<dbReference type="Pfam" id="PF00942">
    <property type="entry name" value="CBM_3"/>
    <property type="match status" value="1"/>
</dbReference>
<dbReference type="InterPro" id="IPR001701">
    <property type="entry name" value="Glyco_hydro_9"/>
</dbReference>
<dbReference type="PANTHER" id="PTHR22298">
    <property type="entry name" value="ENDO-1,4-BETA-GLUCANASE"/>
    <property type="match status" value="1"/>
</dbReference>
<dbReference type="SMART" id="SM01067">
    <property type="entry name" value="CBM_3"/>
    <property type="match status" value="1"/>
</dbReference>
<protein>
    <recommendedName>
        <fullName evidence="9">Endoglucanase</fullName>
        <ecNumber evidence="9">3.2.1.4</ecNumber>
    </recommendedName>
</protein>
<dbReference type="InterPro" id="IPR012341">
    <property type="entry name" value="6hp_glycosidase-like_sf"/>
</dbReference>
<feature type="active site" evidence="8">
    <location>
        <position position="457"/>
    </location>
</feature>
<dbReference type="SUPFAM" id="SSF48208">
    <property type="entry name" value="Six-hairpin glycosidases"/>
    <property type="match status" value="1"/>
</dbReference>
<keyword evidence="6 7" id="KW-0624">Polysaccharide degradation</keyword>
<dbReference type="FunFam" id="1.50.10.10:FF:000020">
    <property type="entry name" value="Endoglucanase"/>
    <property type="match status" value="1"/>
</dbReference>
<dbReference type="PROSITE" id="PS51172">
    <property type="entry name" value="CBM3"/>
    <property type="match status" value="1"/>
</dbReference>
<dbReference type="EMBL" id="EF501975">
    <property type="protein sequence ID" value="ABO88214.1"/>
    <property type="molecule type" value="Genomic_DNA"/>
</dbReference>
<evidence type="ECO:0000259" key="10">
    <source>
        <dbReference type="PROSITE" id="PS51172"/>
    </source>
</evidence>
<dbReference type="PROSITE" id="PS00592">
    <property type="entry name" value="GH9_2"/>
    <property type="match status" value="1"/>
</dbReference>
<dbReference type="GO" id="GO:0030245">
    <property type="term" value="P:cellulose catabolic process"/>
    <property type="evidence" value="ECO:0007669"/>
    <property type="project" value="UniProtKB-KW"/>
</dbReference>
<feature type="active site" evidence="8">
    <location>
        <position position="466"/>
    </location>
</feature>
<name>A4UUN2_BACPU</name>
<dbReference type="InterPro" id="IPR036966">
    <property type="entry name" value="CBM3_sf"/>
</dbReference>
<dbReference type="InterPro" id="IPR008928">
    <property type="entry name" value="6-hairpin_glycosidase_sf"/>
</dbReference>
<dbReference type="GO" id="GO:0030248">
    <property type="term" value="F:cellulose binding"/>
    <property type="evidence" value="ECO:0007669"/>
    <property type="project" value="InterPro"/>
</dbReference>
<dbReference type="Gene3D" id="2.60.40.710">
    <property type="entry name" value="Endoglucanase-like"/>
    <property type="match status" value="1"/>
</dbReference>
<dbReference type="AlphaFoldDB" id="A4UUN2"/>
<dbReference type="SUPFAM" id="SSF49384">
    <property type="entry name" value="Carbohydrate-binding domain"/>
    <property type="match status" value="1"/>
</dbReference>
<dbReference type="CAZy" id="CBM3">
    <property type="family name" value="Carbohydrate-Binding Module Family 3"/>
</dbReference>
<dbReference type="InterPro" id="IPR001956">
    <property type="entry name" value="CBM3"/>
</dbReference>
<evidence type="ECO:0000256" key="4">
    <source>
        <dbReference type="ARBA" id="ARBA00023277"/>
    </source>
</evidence>
<comment type="similarity">
    <text evidence="7 9">Belongs to the glycosyl hydrolase 9 (cellulase E) family.</text>
</comment>
<dbReference type="EC" id="3.2.1.4" evidence="9"/>
<evidence type="ECO:0000256" key="2">
    <source>
        <dbReference type="ARBA" id="ARBA00022801"/>
    </source>
</evidence>
<dbReference type="InterPro" id="IPR008965">
    <property type="entry name" value="CBM2/CBM3_carb-bd_dom_sf"/>
</dbReference>
<evidence type="ECO:0000256" key="5">
    <source>
        <dbReference type="ARBA" id="ARBA00023295"/>
    </source>
</evidence>
<evidence type="ECO:0000256" key="6">
    <source>
        <dbReference type="ARBA" id="ARBA00023326"/>
    </source>
</evidence>
<keyword evidence="3 9" id="KW-0136">Cellulose degradation</keyword>
<dbReference type="Gene3D" id="1.50.10.10">
    <property type="match status" value="1"/>
</dbReference>
<sequence length="659" mass="75001">MHIFETRLILFNTVQNTYGMTRRWSFFVQCFTFKKKEGVRSRYMSDYNYVEVLQKSILFYEAQRSGKLPESNRLNWRGDSGLEDGKDVGHDLTGGWYDAGDHVKFGLPMAYSAAVLAWSVYEYREAYEEAELLDDMFDQIKWATDYFLKAHTGPNEFWAQVGDGNADHGWWGPAEVMPMNRPAFKIDEHCPGTEVAAQTAAALAAGSITFKETDAPYAAKLLTHAKQLYAFADQYRGEYTDCVTNAQPFYNSWSGYIDELIWGGIWLYLATNDQTYLNKALKAVEEWPKDWDYTFTMSWDNTFFASQILLARITKEKRFIESTERNLDYWSTGFVQNGKVERITYTPGGLAWLDQWGPLRYTANAAFLAFVYADWVSDQEKKNRYQTFAIRQTHYMLGDNPQNRSYVVGFGKNPPMHPHHRTAHGSWSNQLTTPSYHRHTLYGALVGGPNAQDQYTDDISDYVSNEVATDYNAAFTGNVAKMVQLFGQGQSKLPNFPPKEKVEDEFFVEAAVMSNDTTSTQIKAILYNRSGWPARSSQSLSFRYYVNLSEIFAKGFTDKDIQVTAVYNEGASLSPLTVYDASSHIYFTEIDFTGVAIFPGGESLHKKEIQFRLSAPNGANIWDASNDYSFQGLTSNMQKTARIPVFDQGILAFGTLPNK</sequence>
<dbReference type="PROSITE" id="PS00698">
    <property type="entry name" value="GH9_3"/>
    <property type="match status" value="1"/>
</dbReference>
<dbReference type="CAZy" id="GH9">
    <property type="family name" value="Glycoside Hydrolase Family 9"/>
</dbReference>
<feature type="domain" description="CBM3" evidence="10">
    <location>
        <begin position="501"/>
        <end position="658"/>
    </location>
</feature>
<evidence type="ECO:0000313" key="11">
    <source>
        <dbReference type="EMBL" id="ABO88214.1"/>
    </source>
</evidence>
<reference evidence="11" key="1">
    <citation type="submission" date="2007-03" db="EMBL/GenBank/DDBJ databases">
        <authorList>
            <person name="Guo C.S."/>
            <person name="Cui T.B."/>
            <person name="Guo Y."/>
        </authorList>
    </citation>
    <scope>NUCLEOTIDE SEQUENCE</scope>
    <source>
        <strain evidence="11">H9</strain>
    </source>
</reference>
<dbReference type="Pfam" id="PF00759">
    <property type="entry name" value="Glyco_hydro_9"/>
    <property type="match status" value="1"/>
</dbReference>
<evidence type="ECO:0000256" key="7">
    <source>
        <dbReference type="PROSITE-ProRule" id="PRU10059"/>
    </source>
</evidence>
<evidence type="ECO:0000256" key="9">
    <source>
        <dbReference type="RuleBase" id="RU361166"/>
    </source>
</evidence>
<organism evidence="11">
    <name type="scientific">Bacillus pumilus</name>
    <name type="common">Bacillus mesentericus</name>
    <dbReference type="NCBI Taxonomy" id="1408"/>
    <lineage>
        <taxon>Bacteria</taxon>
        <taxon>Bacillati</taxon>
        <taxon>Bacillota</taxon>
        <taxon>Bacilli</taxon>
        <taxon>Bacillales</taxon>
        <taxon>Bacillaceae</taxon>
        <taxon>Bacillus</taxon>
    </lineage>
</organism>
<keyword evidence="4 7" id="KW-0119">Carbohydrate metabolism</keyword>
<evidence type="ECO:0000256" key="8">
    <source>
        <dbReference type="PROSITE-ProRule" id="PRU10060"/>
    </source>
</evidence>
<dbReference type="GO" id="GO:0008810">
    <property type="term" value="F:cellulase activity"/>
    <property type="evidence" value="ECO:0007669"/>
    <property type="project" value="UniProtKB-EC"/>
</dbReference>
<evidence type="ECO:0000256" key="1">
    <source>
        <dbReference type="ARBA" id="ARBA00000966"/>
    </source>
</evidence>
<keyword evidence="2 7" id="KW-0378">Hydrolase</keyword>
<keyword evidence="5 7" id="KW-0326">Glycosidase</keyword>
<evidence type="ECO:0000256" key="3">
    <source>
        <dbReference type="ARBA" id="ARBA00023001"/>
    </source>
</evidence>
<feature type="active site" evidence="7">
    <location>
        <position position="419"/>
    </location>
</feature>
<dbReference type="InterPro" id="IPR018221">
    <property type="entry name" value="Glyco_hydro_9_His_AS"/>
</dbReference>
<accession>A4UUN2</accession>
<proteinExistence type="inferred from homology"/>
<dbReference type="InterPro" id="IPR033126">
    <property type="entry name" value="Glyco_hydro_9_Asp/Glu_AS"/>
</dbReference>
<comment type="catalytic activity">
    <reaction evidence="1 9">
        <text>Endohydrolysis of (1-&gt;4)-beta-D-glucosidic linkages in cellulose, lichenin and cereal beta-D-glucans.</text>
        <dbReference type="EC" id="3.2.1.4"/>
    </reaction>
</comment>